<accession>A0A8J3C5L8</accession>
<keyword evidence="3" id="KW-0804">Transcription</keyword>
<evidence type="ECO:0000256" key="4">
    <source>
        <dbReference type="PROSITE-ProRule" id="PRU00335"/>
    </source>
</evidence>
<evidence type="ECO:0000313" key="6">
    <source>
        <dbReference type="EMBL" id="GGL10566.1"/>
    </source>
</evidence>
<reference evidence="6" key="2">
    <citation type="submission" date="2020-09" db="EMBL/GenBank/DDBJ databases">
        <authorList>
            <person name="Sun Q."/>
            <person name="Zhou Y."/>
        </authorList>
    </citation>
    <scope>NUCLEOTIDE SEQUENCE</scope>
    <source>
        <strain evidence="6">CGMCC 4.7299</strain>
    </source>
</reference>
<dbReference type="SUPFAM" id="SSF46689">
    <property type="entry name" value="Homeodomain-like"/>
    <property type="match status" value="1"/>
</dbReference>
<dbReference type="InterPro" id="IPR036271">
    <property type="entry name" value="Tet_transcr_reg_TetR-rel_C_sf"/>
</dbReference>
<dbReference type="PROSITE" id="PS50977">
    <property type="entry name" value="HTH_TETR_2"/>
    <property type="match status" value="1"/>
</dbReference>
<dbReference type="PRINTS" id="PR00455">
    <property type="entry name" value="HTHTETR"/>
</dbReference>
<dbReference type="RefSeq" id="WP_189081903.1">
    <property type="nucleotide sequence ID" value="NZ_BMMX01000034.1"/>
</dbReference>
<dbReference type="GO" id="GO:0003700">
    <property type="term" value="F:DNA-binding transcription factor activity"/>
    <property type="evidence" value="ECO:0007669"/>
    <property type="project" value="TreeGrafter"/>
</dbReference>
<sequence>MTGRLPHMLRSDAQENRDRVLDAARSLFSEHGLDVPIREIARRAGVGPATLYRRFPTKQALIDLAFAREVKQCREIVRNAWADEDPWRGMCSVVNGLAEINAQNQGFVDAFMTASPDAIDFAAHRADMLRMIAELCRRAKHAGALRPDFVLDDFILVLMVGRGLSAAPPDVRRTAARRFSALTLDALRASPTTATLPPPVRVTPAVLANWGGGRPI</sequence>
<keyword evidence="1" id="KW-0805">Transcription regulation</keyword>
<evidence type="ECO:0000313" key="7">
    <source>
        <dbReference type="Proteomes" id="UP000656042"/>
    </source>
</evidence>
<dbReference type="Pfam" id="PF21597">
    <property type="entry name" value="TetR_C_43"/>
    <property type="match status" value="1"/>
</dbReference>
<dbReference type="GO" id="GO:0000976">
    <property type="term" value="F:transcription cis-regulatory region binding"/>
    <property type="evidence" value="ECO:0007669"/>
    <property type="project" value="TreeGrafter"/>
</dbReference>
<evidence type="ECO:0000256" key="2">
    <source>
        <dbReference type="ARBA" id="ARBA00023125"/>
    </source>
</evidence>
<dbReference type="PANTHER" id="PTHR30055:SF234">
    <property type="entry name" value="HTH-TYPE TRANSCRIPTIONAL REGULATOR BETI"/>
    <property type="match status" value="1"/>
</dbReference>
<comment type="caution">
    <text evidence="6">The sequence shown here is derived from an EMBL/GenBank/DDBJ whole genome shotgun (WGS) entry which is preliminary data.</text>
</comment>
<dbReference type="Gene3D" id="1.10.357.10">
    <property type="entry name" value="Tetracycline Repressor, domain 2"/>
    <property type="match status" value="1"/>
</dbReference>
<evidence type="ECO:0000259" key="5">
    <source>
        <dbReference type="PROSITE" id="PS50977"/>
    </source>
</evidence>
<dbReference type="SUPFAM" id="SSF48498">
    <property type="entry name" value="Tetracyclin repressor-like, C-terminal domain"/>
    <property type="match status" value="1"/>
</dbReference>
<name>A0A8J3C5L8_9ACTN</name>
<dbReference type="EMBL" id="BMMX01000034">
    <property type="protein sequence ID" value="GGL10566.1"/>
    <property type="molecule type" value="Genomic_DNA"/>
</dbReference>
<organism evidence="6 7">
    <name type="scientific">Mangrovihabitans endophyticus</name>
    <dbReference type="NCBI Taxonomy" id="1751298"/>
    <lineage>
        <taxon>Bacteria</taxon>
        <taxon>Bacillati</taxon>
        <taxon>Actinomycetota</taxon>
        <taxon>Actinomycetes</taxon>
        <taxon>Micromonosporales</taxon>
        <taxon>Micromonosporaceae</taxon>
        <taxon>Mangrovihabitans</taxon>
    </lineage>
</organism>
<dbReference type="InterPro" id="IPR049445">
    <property type="entry name" value="TetR_SbtR-like_C"/>
</dbReference>
<evidence type="ECO:0000256" key="3">
    <source>
        <dbReference type="ARBA" id="ARBA00023163"/>
    </source>
</evidence>
<dbReference type="Pfam" id="PF00440">
    <property type="entry name" value="TetR_N"/>
    <property type="match status" value="1"/>
</dbReference>
<dbReference type="InterPro" id="IPR001647">
    <property type="entry name" value="HTH_TetR"/>
</dbReference>
<reference evidence="6" key="1">
    <citation type="journal article" date="2014" name="Int. J. Syst. Evol. Microbiol.">
        <title>Complete genome sequence of Corynebacterium casei LMG S-19264T (=DSM 44701T), isolated from a smear-ripened cheese.</title>
        <authorList>
            <consortium name="US DOE Joint Genome Institute (JGI-PGF)"/>
            <person name="Walter F."/>
            <person name="Albersmeier A."/>
            <person name="Kalinowski J."/>
            <person name="Ruckert C."/>
        </authorList>
    </citation>
    <scope>NUCLEOTIDE SEQUENCE</scope>
    <source>
        <strain evidence="6">CGMCC 4.7299</strain>
    </source>
</reference>
<dbReference type="AlphaFoldDB" id="A0A8J3C5L8"/>
<feature type="domain" description="HTH tetR-type" evidence="5">
    <location>
        <begin position="14"/>
        <end position="73"/>
    </location>
</feature>
<dbReference type="InterPro" id="IPR050109">
    <property type="entry name" value="HTH-type_TetR-like_transc_reg"/>
</dbReference>
<gene>
    <name evidence="6" type="ORF">GCM10012284_51660</name>
</gene>
<dbReference type="InterPro" id="IPR009057">
    <property type="entry name" value="Homeodomain-like_sf"/>
</dbReference>
<keyword evidence="7" id="KW-1185">Reference proteome</keyword>
<proteinExistence type="predicted"/>
<protein>
    <submittedName>
        <fullName evidence="6">TetR family transcriptional regulator</fullName>
    </submittedName>
</protein>
<evidence type="ECO:0000256" key="1">
    <source>
        <dbReference type="ARBA" id="ARBA00023015"/>
    </source>
</evidence>
<feature type="DNA-binding region" description="H-T-H motif" evidence="4">
    <location>
        <begin position="36"/>
        <end position="55"/>
    </location>
</feature>
<keyword evidence="2 4" id="KW-0238">DNA-binding</keyword>
<dbReference type="Proteomes" id="UP000656042">
    <property type="component" value="Unassembled WGS sequence"/>
</dbReference>
<dbReference type="PANTHER" id="PTHR30055">
    <property type="entry name" value="HTH-TYPE TRANSCRIPTIONAL REGULATOR RUTR"/>
    <property type="match status" value="1"/>
</dbReference>